<accession>A0A1I1ASD5</accession>
<dbReference type="PIRSF" id="PIRSF035875">
    <property type="entry name" value="RNase_BN"/>
    <property type="match status" value="1"/>
</dbReference>
<dbReference type="Pfam" id="PF03631">
    <property type="entry name" value="Virul_fac_BrkB"/>
    <property type="match status" value="1"/>
</dbReference>
<keyword evidence="4 7" id="KW-1133">Transmembrane helix</keyword>
<feature type="transmembrane region" description="Helical" evidence="7">
    <location>
        <begin position="257"/>
        <end position="282"/>
    </location>
</feature>
<dbReference type="RefSeq" id="WP_217647320.1">
    <property type="nucleotide sequence ID" value="NZ_FOKK01000009.1"/>
</dbReference>
<proteinExistence type="predicted"/>
<reference evidence="8 9" key="1">
    <citation type="submission" date="2016-10" db="EMBL/GenBank/DDBJ databases">
        <authorList>
            <person name="de Groot N.N."/>
        </authorList>
    </citation>
    <scope>NUCLEOTIDE SEQUENCE [LARGE SCALE GENOMIC DNA]</scope>
    <source>
        <strain evidence="8 9">DSM 23399</strain>
    </source>
</reference>
<feature type="transmembrane region" description="Helical" evidence="7">
    <location>
        <begin position="105"/>
        <end position="126"/>
    </location>
</feature>
<dbReference type="GO" id="GO:0005886">
    <property type="term" value="C:plasma membrane"/>
    <property type="evidence" value="ECO:0007669"/>
    <property type="project" value="UniProtKB-SubCell"/>
</dbReference>
<evidence type="ECO:0000256" key="6">
    <source>
        <dbReference type="SAM" id="MobiDB-lite"/>
    </source>
</evidence>
<feature type="transmembrane region" description="Helical" evidence="7">
    <location>
        <begin position="190"/>
        <end position="214"/>
    </location>
</feature>
<evidence type="ECO:0000313" key="9">
    <source>
        <dbReference type="Proteomes" id="UP000198790"/>
    </source>
</evidence>
<evidence type="ECO:0000256" key="5">
    <source>
        <dbReference type="ARBA" id="ARBA00023136"/>
    </source>
</evidence>
<feature type="compositionally biased region" description="Acidic residues" evidence="6">
    <location>
        <begin position="323"/>
        <end position="347"/>
    </location>
</feature>
<gene>
    <name evidence="8" type="ORF">SAMN04489723_10988</name>
</gene>
<comment type="subcellular location">
    <subcellularLocation>
        <location evidence="1">Cell membrane</location>
        <topology evidence="1">Multi-pass membrane protein</topology>
    </subcellularLocation>
</comment>
<evidence type="ECO:0000256" key="2">
    <source>
        <dbReference type="ARBA" id="ARBA00022475"/>
    </source>
</evidence>
<evidence type="ECO:0000256" key="7">
    <source>
        <dbReference type="SAM" id="Phobius"/>
    </source>
</evidence>
<evidence type="ECO:0000313" key="8">
    <source>
        <dbReference type="EMBL" id="SFB40941.1"/>
    </source>
</evidence>
<keyword evidence="2" id="KW-1003">Cell membrane</keyword>
<dbReference type="Proteomes" id="UP000198790">
    <property type="component" value="Unassembled WGS sequence"/>
</dbReference>
<sequence>METEENMGNITPTRFKITHIPSLMVESFKQWNAADPWRLSAVVAYYAVLSLPALMIIVINTVGAIWGVEIVTGKLNNELASAMGPETAKFLTEMVEQTQKSDKSLIASIIGVGVLIFGASGVFLHLKISINAIWGLKQTDEVKWYYTIWDRAVSFGFVLVLGFLLFISFVLTALLSFFSDFIKSILPEFVVVFAFVVDFAISYGVIAVLFALIFKYLPDAKIRWKSVWIGAFLTSFLFTISKFLLGIYFGAAEPGSTYGAAGSVILVLLWVSYSCLIFFYGAEFTKVFSIRYGYGIIPRNHYSRVKKKEVVLDGDFVPPPEDPIPEGEVDDLKEENESQEEDSKENK</sequence>
<name>A0A1I1ASD5_9BACT</name>
<protein>
    <submittedName>
        <fullName evidence="8">Membrane protein</fullName>
    </submittedName>
</protein>
<keyword evidence="5 7" id="KW-0472">Membrane</keyword>
<evidence type="ECO:0000256" key="3">
    <source>
        <dbReference type="ARBA" id="ARBA00022692"/>
    </source>
</evidence>
<dbReference type="PANTHER" id="PTHR30213">
    <property type="entry name" value="INNER MEMBRANE PROTEIN YHJD"/>
    <property type="match status" value="1"/>
</dbReference>
<evidence type="ECO:0000256" key="1">
    <source>
        <dbReference type="ARBA" id="ARBA00004651"/>
    </source>
</evidence>
<feature type="transmembrane region" description="Helical" evidence="7">
    <location>
        <begin position="153"/>
        <end position="178"/>
    </location>
</feature>
<keyword evidence="9" id="KW-1185">Reference proteome</keyword>
<dbReference type="PANTHER" id="PTHR30213:SF1">
    <property type="entry name" value="INNER MEMBRANE PROTEIN YHJD"/>
    <property type="match status" value="1"/>
</dbReference>
<feature type="transmembrane region" description="Helical" evidence="7">
    <location>
        <begin position="43"/>
        <end position="66"/>
    </location>
</feature>
<dbReference type="AlphaFoldDB" id="A0A1I1ASD5"/>
<feature type="region of interest" description="Disordered" evidence="6">
    <location>
        <begin position="313"/>
        <end position="347"/>
    </location>
</feature>
<dbReference type="EMBL" id="FOKK01000009">
    <property type="protein sequence ID" value="SFB40941.1"/>
    <property type="molecule type" value="Genomic_DNA"/>
</dbReference>
<evidence type="ECO:0000256" key="4">
    <source>
        <dbReference type="ARBA" id="ARBA00022989"/>
    </source>
</evidence>
<organism evidence="8 9">
    <name type="scientific">Algoriphagus aquimarinus</name>
    <dbReference type="NCBI Taxonomy" id="237018"/>
    <lineage>
        <taxon>Bacteria</taxon>
        <taxon>Pseudomonadati</taxon>
        <taxon>Bacteroidota</taxon>
        <taxon>Cytophagia</taxon>
        <taxon>Cytophagales</taxon>
        <taxon>Cyclobacteriaceae</taxon>
        <taxon>Algoriphagus</taxon>
    </lineage>
</organism>
<dbReference type="STRING" id="237018.SAMN04489723_10988"/>
<dbReference type="InterPro" id="IPR017039">
    <property type="entry name" value="Virul_fac_BrkB"/>
</dbReference>
<feature type="transmembrane region" description="Helical" evidence="7">
    <location>
        <begin position="226"/>
        <end position="251"/>
    </location>
</feature>
<keyword evidence="3 7" id="KW-0812">Transmembrane</keyword>